<dbReference type="Proteomes" id="UP000265703">
    <property type="component" value="Unassembled WGS sequence"/>
</dbReference>
<keyword evidence="1" id="KW-0812">Transmembrane</keyword>
<keyword evidence="1" id="KW-0472">Membrane</keyword>
<gene>
    <name evidence="2" type="ORF">C1645_765496</name>
</gene>
<dbReference type="EMBL" id="QKYT01000130">
    <property type="protein sequence ID" value="RIA92300.1"/>
    <property type="molecule type" value="Genomic_DNA"/>
</dbReference>
<accession>A0A397T1F9</accession>
<organism evidence="2 3">
    <name type="scientific">Glomus cerebriforme</name>
    <dbReference type="NCBI Taxonomy" id="658196"/>
    <lineage>
        <taxon>Eukaryota</taxon>
        <taxon>Fungi</taxon>
        <taxon>Fungi incertae sedis</taxon>
        <taxon>Mucoromycota</taxon>
        <taxon>Glomeromycotina</taxon>
        <taxon>Glomeromycetes</taxon>
        <taxon>Glomerales</taxon>
        <taxon>Glomeraceae</taxon>
        <taxon>Glomus</taxon>
    </lineage>
</organism>
<reference evidence="2 3" key="1">
    <citation type="submission" date="2018-06" db="EMBL/GenBank/DDBJ databases">
        <title>Comparative genomics reveals the genomic features of Rhizophagus irregularis, R. cerebriforme, R. diaphanum and Gigaspora rosea, and their symbiotic lifestyle signature.</title>
        <authorList>
            <person name="Morin E."/>
            <person name="San Clemente H."/>
            <person name="Chen E.C.H."/>
            <person name="De La Providencia I."/>
            <person name="Hainaut M."/>
            <person name="Kuo A."/>
            <person name="Kohler A."/>
            <person name="Murat C."/>
            <person name="Tang N."/>
            <person name="Roy S."/>
            <person name="Loubradou J."/>
            <person name="Henrissat B."/>
            <person name="Grigoriev I.V."/>
            <person name="Corradi N."/>
            <person name="Roux C."/>
            <person name="Martin F.M."/>
        </authorList>
    </citation>
    <scope>NUCLEOTIDE SEQUENCE [LARGE SCALE GENOMIC DNA]</scope>
    <source>
        <strain evidence="2 3">DAOM 227022</strain>
    </source>
</reference>
<proteinExistence type="predicted"/>
<keyword evidence="1" id="KW-1133">Transmembrane helix</keyword>
<evidence type="ECO:0000313" key="2">
    <source>
        <dbReference type="EMBL" id="RIA92300.1"/>
    </source>
</evidence>
<evidence type="ECO:0000313" key="3">
    <source>
        <dbReference type="Proteomes" id="UP000265703"/>
    </source>
</evidence>
<feature type="transmembrane region" description="Helical" evidence="1">
    <location>
        <begin position="21"/>
        <end position="43"/>
    </location>
</feature>
<dbReference type="PROSITE" id="PS51257">
    <property type="entry name" value="PROKAR_LIPOPROTEIN"/>
    <property type="match status" value="1"/>
</dbReference>
<protein>
    <submittedName>
        <fullName evidence="2">Uncharacterized protein</fullName>
    </submittedName>
</protein>
<feature type="transmembrane region" description="Helical" evidence="1">
    <location>
        <begin position="76"/>
        <end position="93"/>
    </location>
</feature>
<sequence length="95" mass="11402">MILRSNDLARNSRRNSYLHTLGLYYFFSQTLTSCFWETINAFWDKTNLLVQILCKDTPKIKTIFEMIFELVFCKNHLSYLSYCLVLSFFAFISRF</sequence>
<evidence type="ECO:0000256" key="1">
    <source>
        <dbReference type="SAM" id="Phobius"/>
    </source>
</evidence>
<comment type="caution">
    <text evidence="2">The sequence shown here is derived from an EMBL/GenBank/DDBJ whole genome shotgun (WGS) entry which is preliminary data.</text>
</comment>
<keyword evidence="3" id="KW-1185">Reference proteome</keyword>
<dbReference type="AlphaFoldDB" id="A0A397T1F9"/>
<name>A0A397T1F9_9GLOM</name>